<dbReference type="NCBIfam" id="TIGR04267">
    <property type="entry name" value="mod_HExxH"/>
    <property type="match status" value="1"/>
</dbReference>
<dbReference type="AlphaFoldDB" id="A0A380MRZ6"/>
<dbReference type="RefSeq" id="WP_100454794.1">
    <property type="nucleotide sequence ID" value="NZ_UHID01000001.1"/>
</dbReference>
<name>A0A380MRZ6_STRGR</name>
<accession>A0A380MRZ6</accession>
<evidence type="ECO:0000313" key="1">
    <source>
        <dbReference type="EMBL" id="SUO95082.1"/>
    </source>
</evidence>
<protein>
    <submittedName>
        <fullName evidence="1">HEXXH motif domain</fullName>
    </submittedName>
</protein>
<dbReference type="GeneID" id="95068445"/>
<dbReference type="EMBL" id="UHID01000001">
    <property type="protein sequence ID" value="SUO95082.1"/>
    <property type="molecule type" value="Genomic_DNA"/>
</dbReference>
<reference evidence="1 2" key="1">
    <citation type="submission" date="2018-06" db="EMBL/GenBank/DDBJ databases">
        <authorList>
            <consortium name="Pathogen Informatics"/>
            <person name="Doyle S."/>
        </authorList>
    </citation>
    <scope>NUCLEOTIDE SEQUENCE [LARGE SCALE GENOMIC DNA]</scope>
    <source>
        <strain evidence="1 2">NCTC7807</strain>
    </source>
</reference>
<evidence type="ECO:0000313" key="2">
    <source>
        <dbReference type="Proteomes" id="UP000254150"/>
    </source>
</evidence>
<gene>
    <name evidence="1" type="ORF">NCTC7807_01194</name>
</gene>
<organism evidence="1 2">
    <name type="scientific">Streptomyces griseus</name>
    <dbReference type="NCBI Taxonomy" id="1911"/>
    <lineage>
        <taxon>Bacteria</taxon>
        <taxon>Bacillati</taxon>
        <taxon>Actinomycetota</taxon>
        <taxon>Actinomycetes</taxon>
        <taxon>Kitasatosporales</taxon>
        <taxon>Streptomycetaceae</taxon>
        <taxon>Streptomyces</taxon>
    </lineage>
</organism>
<dbReference type="InterPro" id="IPR026337">
    <property type="entry name" value="AKG_HExxH"/>
</dbReference>
<sequence length="469" mass="49472">MTQPVPHHVLYELGCTEGSPATLRLLARDQDRRRLLLLRAVLDAADTAPADRCPPAARRSLAESWALLEAAERAAPDRAATVRSLLLAPLVGPWAEHALALLTGAGPPDRAATARTLGHLAPLAAAAAVRAGLPFRLRLTATGGTLALPTLGALRTAPGTVPVDAHHSGGRLVLRAPDRRTVTVRPQRGHGAWAASPAWRAAHALPPLVPGGHPVPLDDLDPYRVPRHPREPGFTGITDLDDLARKRWGGAWSGTGAALAHGGPHRISEAATLLRCLVPLAPPGGGAGGEPPPGSCSGTRREAFGAVLSSEPPDAAGFAETLVHESQHVKLAALAALTPLHRAGPAPRHFAPWRPDPRPFDGLWHGVYSHLALADWWLRYAQGAPPGPARERAWAEHARRREQVGAALPVLVGSDALTPAGRTLAEGMVTAYTRLTEAEVPAEHLARAVAYVATTRALWIQRHNGMSPS</sequence>
<dbReference type="Proteomes" id="UP000254150">
    <property type="component" value="Unassembled WGS sequence"/>
</dbReference>
<proteinExistence type="predicted"/>